<comment type="caution">
    <text evidence="2">The sequence shown here is derived from an EMBL/GenBank/DDBJ whole genome shotgun (WGS) entry which is preliminary data.</text>
</comment>
<dbReference type="Pfam" id="PF04149">
    <property type="entry name" value="DUF397"/>
    <property type="match status" value="1"/>
</dbReference>
<name>A0ABU2XCR5_9ACTN</name>
<dbReference type="Proteomes" id="UP001180754">
    <property type="component" value="Unassembled WGS sequence"/>
</dbReference>
<dbReference type="InterPro" id="IPR007278">
    <property type="entry name" value="DUF397"/>
</dbReference>
<feature type="domain" description="DUF397" evidence="1">
    <location>
        <begin position="27"/>
        <end position="78"/>
    </location>
</feature>
<dbReference type="EMBL" id="JAVRFD010000004">
    <property type="protein sequence ID" value="MDT0543296.1"/>
    <property type="molecule type" value="Genomic_DNA"/>
</dbReference>
<sequence>MTAHHWQKSSFSGEAANCLYVARLPIDWHSSSYCGEGNSCLNIAAPTSDAIKICESDHPDIILTTTPATLGVFIRAAKSGRFDHLIKP</sequence>
<proteinExistence type="predicted"/>
<evidence type="ECO:0000259" key="1">
    <source>
        <dbReference type="Pfam" id="PF04149"/>
    </source>
</evidence>
<dbReference type="RefSeq" id="WP_311723664.1">
    <property type="nucleotide sequence ID" value="NZ_JAVRFD010000004.1"/>
</dbReference>
<organism evidence="2 3">
    <name type="scientific">Streptomyces lonegramiae</name>
    <dbReference type="NCBI Taxonomy" id="3075524"/>
    <lineage>
        <taxon>Bacteria</taxon>
        <taxon>Bacillati</taxon>
        <taxon>Actinomycetota</taxon>
        <taxon>Actinomycetes</taxon>
        <taxon>Kitasatosporales</taxon>
        <taxon>Streptomycetaceae</taxon>
        <taxon>Streptomyces</taxon>
    </lineage>
</organism>
<protein>
    <submittedName>
        <fullName evidence="2">DUF397 domain-containing protein</fullName>
    </submittedName>
</protein>
<evidence type="ECO:0000313" key="2">
    <source>
        <dbReference type="EMBL" id="MDT0543296.1"/>
    </source>
</evidence>
<accession>A0ABU2XCR5</accession>
<reference evidence="2" key="1">
    <citation type="submission" date="2024-05" db="EMBL/GenBank/DDBJ databases">
        <title>30 novel species of actinomycetes from the DSMZ collection.</title>
        <authorList>
            <person name="Nouioui I."/>
        </authorList>
    </citation>
    <scope>NUCLEOTIDE SEQUENCE</scope>
    <source>
        <strain evidence="2">DSM 41529</strain>
    </source>
</reference>
<evidence type="ECO:0000313" key="3">
    <source>
        <dbReference type="Proteomes" id="UP001180754"/>
    </source>
</evidence>
<keyword evidence="3" id="KW-1185">Reference proteome</keyword>
<gene>
    <name evidence="2" type="ORF">RND15_11275</name>
</gene>